<dbReference type="OrthoDB" id="5419162at2759"/>
<dbReference type="Proteomes" id="UP000246702">
    <property type="component" value="Unassembled WGS sequence"/>
</dbReference>
<organism evidence="2 3">
    <name type="scientific">Aspergillus sclerotioniger CBS 115572</name>
    <dbReference type="NCBI Taxonomy" id="1450535"/>
    <lineage>
        <taxon>Eukaryota</taxon>
        <taxon>Fungi</taxon>
        <taxon>Dikarya</taxon>
        <taxon>Ascomycota</taxon>
        <taxon>Pezizomycotina</taxon>
        <taxon>Eurotiomycetes</taxon>
        <taxon>Eurotiomycetidae</taxon>
        <taxon>Eurotiales</taxon>
        <taxon>Aspergillaceae</taxon>
        <taxon>Aspergillus</taxon>
        <taxon>Aspergillus subgen. Circumdati</taxon>
    </lineage>
</organism>
<dbReference type="RefSeq" id="XP_025465157.1">
    <property type="nucleotide sequence ID" value="XM_025615849.1"/>
</dbReference>
<feature type="compositionally biased region" description="Basic and acidic residues" evidence="1">
    <location>
        <begin position="174"/>
        <end position="188"/>
    </location>
</feature>
<dbReference type="AlphaFoldDB" id="A0A317W5H9"/>
<feature type="region of interest" description="Disordered" evidence="1">
    <location>
        <begin position="30"/>
        <end position="134"/>
    </location>
</feature>
<evidence type="ECO:0000313" key="3">
    <source>
        <dbReference type="Proteomes" id="UP000246702"/>
    </source>
</evidence>
<name>A0A317W5H9_9EURO</name>
<dbReference type="EMBL" id="MSFK01000022">
    <property type="protein sequence ID" value="PWY80298.1"/>
    <property type="molecule type" value="Genomic_DNA"/>
</dbReference>
<sequence length="251" mass="27977">MSACTISPKQILKRELSQREYELLQEWAPETLKDYTLPKPNPPMNRLPQYQTVPSQLQGPSPRRSKVRSSSVYEEWKSQASHGRTVNETPTMAVSKENQSDATVSPTNARVNSNQPGSPSSPASPASPATSAGAKLCPQEPVKIVTSNNHYAKPTVSTSNRSMTSPVSKMASKAGEHSNKTKGLENRQRPRQDIIVYTAPNGCKVRRDVLSKWSLGIKTSNKLTIYFRPNFVEDPWKGLKPVLTISHKHWW</sequence>
<feature type="region of interest" description="Disordered" evidence="1">
    <location>
        <begin position="147"/>
        <end position="188"/>
    </location>
</feature>
<keyword evidence="3" id="KW-1185">Reference proteome</keyword>
<feature type="compositionally biased region" description="Polar residues" evidence="1">
    <location>
        <begin position="48"/>
        <end position="59"/>
    </location>
</feature>
<reference evidence="2 3" key="1">
    <citation type="submission" date="2016-12" db="EMBL/GenBank/DDBJ databases">
        <title>The genomes of Aspergillus section Nigri reveals drivers in fungal speciation.</title>
        <authorList>
            <consortium name="DOE Joint Genome Institute"/>
            <person name="Vesth T.C."/>
            <person name="Nybo J."/>
            <person name="Theobald S."/>
            <person name="Brandl J."/>
            <person name="Frisvad J.C."/>
            <person name="Nielsen K.F."/>
            <person name="Lyhne E.K."/>
            <person name="Kogle M.E."/>
            <person name="Kuo A."/>
            <person name="Riley R."/>
            <person name="Clum A."/>
            <person name="Nolan M."/>
            <person name="Lipzen A."/>
            <person name="Salamov A."/>
            <person name="Henrissat B."/>
            <person name="Wiebenga A."/>
            <person name="De Vries R.P."/>
            <person name="Grigoriev I.V."/>
            <person name="Mortensen U.H."/>
            <person name="Andersen M.R."/>
            <person name="Baker S.E."/>
        </authorList>
    </citation>
    <scope>NUCLEOTIDE SEQUENCE [LARGE SCALE GENOMIC DNA]</scope>
    <source>
        <strain evidence="2 3">CBS 115572</strain>
    </source>
</reference>
<protein>
    <submittedName>
        <fullName evidence="2">Uncharacterized protein</fullName>
    </submittedName>
</protein>
<proteinExistence type="predicted"/>
<accession>A0A317W5H9</accession>
<dbReference type="GeneID" id="37117992"/>
<gene>
    <name evidence="2" type="ORF">BO94DRAFT_587756</name>
</gene>
<feature type="compositionally biased region" description="Polar residues" evidence="1">
    <location>
        <begin position="147"/>
        <end position="167"/>
    </location>
</feature>
<feature type="compositionally biased region" description="Polar residues" evidence="1">
    <location>
        <begin position="78"/>
        <end position="115"/>
    </location>
</feature>
<comment type="caution">
    <text evidence="2">The sequence shown here is derived from an EMBL/GenBank/DDBJ whole genome shotgun (WGS) entry which is preliminary data.</text>
</comment>
<evidence type="ECO:0000256" key="1">
    <source>
        <dbReference type="SAM" id="MobiDB-lite"/>
    </source>
</evidence>
<evidence type="ECO:0000313" key="2">
    <source>
        <dbReference type="EMBL" id="PWY80298.1"/>
    </source>
</evidence>
<feature type="compositionally biased region" description="Low complexity" evidence="1">
    <location>
        <begin position="116"/>
        <end position="134"/>
    </location>
</feature>